<keyword evidence="3" id="KW-1185">Reference proteome</keyword>
<feature type="region of interest" description="Disordered" evidence="1">
    <location>
        <begin position="43"/>
        <end position="75"/>
    </location>
</feature>
<name>A0A918K8W2_9ACTN</name>
<gene>
    <name evidence="2" type="ORF">GCM10010515_23080</name>
</gene>
<protein>
    <submittedName>
        <fullName evidence="2">Uncharacterized protein</fullName>
    </submittedName>
</protein>
<dbReference type="Proteomes" id="UP000645555">
    <property type="component" value="Unassembled WGS sequence"/>
</dbReference>
<accession>A0A918K8W2</accession>
<comment type="caution">
    <text evidence="2">The sequence shown here is derived from an EMBL/GenBank/DDBJ whole genome shotgun (WGS) entry which is preliminary data.</text>
</comment>
<organism evidence="2 3">
    <name type="scientific">Streptomyces fructofermentans</name>
    <dbReference type="NCBI Taxonomy" id="152141"/>
    <lineage>
        <taxon>Bacteria</taxon>
        <taxon>Bacillati</taxon>
        <taxon>Actinomycetota</taxon>
        <taxon>Actinomycetes</taxon>
        <taxon>Kitasatosporales</taxon>
        <taxon>Streptomycetaceae</taxon>
        <taxon>Streptomyces</taxon>
    </lineage>
</organism>
<evidence type="ECO:0000313" key="2">
    <source>
        <dbReference type="EMBL" id="GGX55002.1"/>
    </source>
</evidence>
<dbReference type="AlphaFoldDB" id="A0A918K8W2"/>
<evidence type="ECO:0000313" key="3">
    <source>
        <dbReference type="Proteomes" id="UP000645555"/>
    </source>
</evidence>
<proteinExistence type="predicted"/>
<dbReference type="EMBL" id="BMWD01000006">
    <property type="protein sequence ID" value="GGX55002.1"/>
    <property type="molecule type" value="Genomic_DNA"/>
</dbReference>
<sequence>MTTIRRASATSCLAADTLSPMFGNVRPGVPAGPVRAIYVTGSAGRRRIPGGGHPAGPGPRAPPDTARPAFRVTGA</sequence>
<feature type="compositionally biased region" description="Low complexity" evidence="1">
    <location>
        <begin position="63"/>
        <end position="75"/>
    </location>
</feature>
<reference evidence="2" key="2">
    <citation type="submission" date="2020-09" db="EMBL/GenBank/DDBJ databases">
        <authorList>
            <person name="Sun Q."/>
            <person name="Ohkuma M."/>
        </authorList>
    </citation>
    <scope>NUCLEOTIDE SEQUENCE</scope>
    <source>
        <strain evidence="2">JCM 4956</strain>
    </source>
</reference>
<reference evidence="2" key="1">
    <citation type="journal article" date="2014" name="Int. J. Syst. Evol. Microbiol.">
        <title>Complete genome sequence of Corynebacterium casei LMG S-19264T (=DSM 44701T), isolated from a smear-ripened cheese.</title>
        <authorList>
            <consortium name="US DOE Joint Genome Institute (JGI-PGF)"/>
            <person name="Walter F."/>
            <person name="Albersmeier A."/>
            <person name="Kalinowski J."/>
            <person name="Ruckert C."/>
        </authorList>
    </citation>
    <scope>NUCLEOTIDE SEQUENCE</scope>
    <source>
        <strain evidence="2">JCM 4956</strain>
    </source>
</reference>
<evidence type="ECO:0000256" key="1">
    <source>
        <dbReference type="SAM" id="MobiDB-lite"/>
    </source>
</evidence>